<feature type="transmembrane region" description="Helical" evidence="6">
    <location>
        <begin position="389"/>
        <end position="410"/>
    </location>
</feature>
<dbReference type="Pfam" id="PF07690">
    <property type="entry name" value="MFS_1"/>
    <property type="match status" value="1"/>
</dbReference>
<feature type="transmembrane region" description="Helical" evidence="6">
    <location>
        <begin position="357"/>
        <end position="377"/>
    </location>
</feature>
<evidence type="ECO:0008006" key="9">
    <source>
        <dbReference type="Google" id="ProtNLM"/>
    </source>
</evidence>
<sequence>MDTRDWFVKRISPQYRALSVITAGVCLQFSYGLVYTFGNILPYLVSYLRWKVNPNQTNGSLMWLQSFMSGLPFAMLLGGILEREVGARMGAAIGSVMYVGGLLVSFFSIQVSFYWLLLTTGLIASFGQGMAYVNVLTQCQRWMPKNVGFVSGLITAGFGSGAFLLSPIQTKFINPHNLKVDDDGYFTQPEILERVPYLFLLMGGMFAVIQTIGLLFIADPVQETSDGGQESQSLISADGDSDIDDEVESDVRVITKEEIVKSWTFIILFFTLLCNAIWVQTTSGLFKAYAQSFIKDDFFLATVNSFAAIANCLSRIFWGYVADKSSYQLAMSIACTMGAVLMWGLPFVKWVASPSLFFVWICAMFVGIGATYCLIPYAIHKCFGSANFAITYGFCQLCLAFSGILTALNSQFVLAMIGFDELFIITGFTMAISLVLTLLISKTKYGANA</sequence>
<reference evidence="7" key="1">
    <citation type="submission" date="2020-09" db="EMBL/GenBank/DDBJ databases">
        <authorList>
            <person name="Kikuchi T."/>
        </authorList>
    </citation>
    <scope>NUCLEOTIDE SEQUENCE</scope>
    <source>
        <strain evidence="7">SH1</strain>
    </source>
</reference>
<dbReference type="CDD" id="cd17353">
    <property type="entry name" value="MFS_OFA_like"/>
    <property type="match status" value="1"/>
</dbReference>
<dbReference type="InterPro" id="IPR036259">
    <property type="entry name" value="MFS_trans_sf"/>
</dbReference>
<evidence type="ECO:0000256" key="3">
    <source>
        <dbReference type="ARBA" id="ARBA00022692"/>
    </source>
</evidence>
<organism evidence="7 8">
    <name type="scientific">Bursaphelenchus okinawaensis</name>
    <dbReference type="NCBI Taxonomy" id="465554"/>
    <lineage>
        <taxon>Eukaryota</taxon>
        <taxon>Metazoa</taxon>
        <taxon>Ecdysozoa</taxon>
        <taxon>Nematoda</taxon>
        <taxon>Chromadorea</taxon>
        <taxon>Rhabditida</taxon>
        <taxon>Tylenchina</taxon>
        <taxon>Tylenchomorpha</taxon>
        <taxon>Aphelenchoidea</taxon>
        <taxon>Aphelenchoididae</taxon>
        <taxon>Bursaphelenchus</taxon>
    </lineage>
</organism>
<evidence type="ECO:0000256" key="1">
    <source>
        <dbReference type="ARBA" id="ARBA00004141"/>
    </source>
</evidence>
<evidence type="ECO:0000256" key="5">
    <source>
        <dbReference type="ARBA" id="ARBA00023136"/>
    </source>
</evidence>
<dbReference type="GO" id="GO:0016020">
    <property type="term" value="C:membrane"/>
    <property type="evidence" value="ECO:0007669"/>
    <property type="project" value="UniProtKB-SubCell"/>
</dbReference>
<feature type="transmembrane region" description="Helical" evidence="6">
    <location>
        <begin position="422"/>
        <end position="440"/>
    </location>
</feature>
<feature type="transmembrane region" description="Helical" evidence="6">
    <location>
        <begin position="259"/>
        <end position="278"/>
    </location>
</feature>
<dbReference type="SUPFAM" id="SSF103473">
    <property type="entry name" value="MFS general substrate transporter"/>
    <property type="match status" value="1"/>
</dbReference>
<feature type="transmembrane region" description="Helical" evidence="6">
    <location>
        <begin position="88"/>
        <end position="107"/>
    </location>
</feature>
<protein>
    <recommendedName>
        <fullName evidence="9">MFS domain-containing protein</fullName>
    </recommendedName>
</protein>
<dbReference type="InterPro" id="IPR052983">
    <property type="entry name" value="MFS_Riboflavin_Transporter"/>
</dbReference>
<proteinExistence type="predicted"/>
<keyword evidence="5 6" id="KW-0472">Membrane</keyword>
<keyword evidence="2" id="KW-0813">Transport</keyword>
<comment type="subcellular location">
    <subcellularLocation>
        <location evidence="1">Membrane</location>
        <topology evidence="1">Multi-pass membrane protein</topology>
    </subcellularLocation>
</comment>
<keyword evidence="8" id="KW-1185">Reference proteome</keyword>
<feature type="transmembrane region" description="Helical" evidence="6">
    <location>
        <begin position="61"/>
        <end position="81"/>
    </location>
</feature>
<keyword evidence="3 6" id="KW-0812">Transmembrane</keyword>
<dbReference type="EMBL" id="CAJFDH010000002">
    <property type="protein sequence ID" value="CAD5210141.1"/>
    <property type="molecule type" value="Genomic_DNA"/>
</dbReference>
<evidence type="ECO:0000256" key="4">
    <source>
        <dbReference type="ARBA" id="ARBA00022989"/>
    </source>
</evidence>
<feature type="transmembrane region" description="Helical" evidence="6">
    <location>
        <begin position="147"/>
        <end position="168"/>
    </location>
</feature>
<feature type="transmembrane region" description="Helical" evidence="6">
    <location>
        <begin position="329"/>
        <end position="351"/>
    </location>
</feature>
<feature type="transmembrane region" description="Helical" evidence="6">
    <location>
        <begin position="197"/>
        <end position="218"/>
    </location>
</feature>
<comment type="caution">
    <text evidence="7">The sequence shown here is derived from an EMBL/GenBank/DDBJ whole genome shotgun (WGS) entry which is preliminary data.</text>
</comment>
<evidence type="ECO:0000313" key="7">
    <source>
        <dbReference type="EMBL" id="CAD5210141.1"/>
    </source>
</evidence>
<keyword evidence="4 6" id="KW-1133">Transmembrane helix</keyword>
<dbReference type="PANTHER" id="PTHR43385:SF1">
    <property type="entry name" value="RIBOFLAVIN TRANSPORTER RIBJ"/>
    <property type="match status" value="1"/>
</dbReference>
<evidence type="ECO:0000256" key="2">
    <source>
        <dbReference type="ARBA" id="ARBA00022448"/>
    </source>
</evidence>
<dbReference type="Proteomes" id="UP000783686">
    <property type="component" value="Unassembled WGS sequence"/>
</dbReference>
<dbReference type="Proteomes" id="UP000614601">
    <property type="component" value="Unassembled WGS sequence"/>
</dbReference>
<accession>A0A811K2J7</accession>
<dbReference type="Gene3D" id="1.20.1250.20">
    <property type="entry name" value="MFS general substrate transporter like domains"/>
    <property type="match status" value="2"/>
</dbReference>
<feature type="transmembrane region" description="Helical" evidence="6">
    <location>
        <begin position="20"/>
        <end position="41"/>
    </location>
</feature>
<dbReference type="InterPro" id="IPR011701">
    <property type="entry name" value="MFS"/>
</dbReference>
<gene>
    <name evidence="7" type="ORF">BOKJ2_LOCUS3039</name>
</gene>
<name>A0A811K2J7_9BILA</name>
<feature type="transmembrane region" description="Helical" evidence="6">
    <location>
        <begin position="298"/>
        <end position="317"/>
    </location>
</feature>
<dbReference type="OrthoDB" id="410267at2759"/>
<dbReference type="PANTHER" id="PTHR43385">
    <property type="entry name" value="RIBOFLAVIN TRANSPORTER RIBJ"/>
    <property type="match status" value="1"/>
</dbReference>
<dbReference type="AlphaFoldDB" id="A0A811K2J7"/>
<feature type="transmembrane region" description="Helical" evidence="6">
    <location>
        <begin position="113"/>
        <end position="135"/>
    </location>
</feature>
<evidence type="ECO:0000313" key="8">
    <source>
        <dbReference type="Proteomes" id="UP000614601"/>
    </source>
</evidence>
<dbReference type="GO" id="GO:0022857">
    <property type="term" value="F:transmembrane transporter activity"/>
    <property type="evidence" value="ECO:0007669"/>
    <property type="project" value="InterPro"/>
</dbReference>
<evidence type="ECO:0000256" key="6">
    <source>
        <dbReference type="SAM" id="Phobius"/>
    </source>
</evidence>
<dbReference type="EMBL" id="CAJFCW020000002">
    <property type="protein sequence ID" value="CAG9090747.1"/>
    <property type="molecule type" value="Genomic_DNA"/>
</dbReference>